<evidence type="ECO:0000256" key="2">
    <source>
        <dbReference type="ARBA" id="ARBA00007983"/>
    </source>
</evidence>
<dbReference type="InterPro" id="IPR036460">
    <property type="entry name" value="Cu_amine_oxidase_C_sf"/>
</dbReference>
<dbReference type="Gene3D" id="2.70.98.20">
    <property type="entry name" value="Copper amine oxidase, catalytic domain"/>
    <property type="match status" value="2"/>
</dbReference>
<evidence type="ECO:0000256" key="11">
    <source>
        <dbReference type="SAM" id="Phobius"/>
    </source>
</evidence>
<evidence type="ECO:0000313" key="15">
    <source>
        <dbReference type="Proteomes" id="UP001212997"/>
    </source>
</evidence>
<dbReference type="PRINTS" id="PR00766">
    <property type="entry name" value="CUDAOXIDASE"/>
</dbReference>
<evidence type="ECO:0000256" key="4">
    <source>
        <dbReference type="ARBA" id="ARBA00022772"/>
    </source>
</evidence>
<dbReference type="GO" id="GO:0005886">
    <property type="term" value="C:plasma membrane"/>
    <property type="evidence" value="ECO:0007669"/>
    <property type="project" value="TreeGrafter"/>
</dbReference>
<evidence type="ECO:0000259" key="13">
    <source>
        <dbReference type="Pfam" id="PF09248"/>
    </source>
</evidence>
<dbReference type="InterPro" id="IPR015328">
    <property type="entry name" value="DUF1965"/>
</dbReference>
<dbReference type="EMBL" id="JANAWD010000007">
    <property type="protein sequence ID" value="KAJ3491761.1"/>
    <property type="molecule type" value="Genomic_DNA"/>
</dbReference>
<protein>
    <recommendedName>
        <fullName evidence="9">Amine oxidase</fullName>
        <ecNumber evidence="9">1.4.3.-</ecNumber>
    </recommendedName>
</protein>
<dbReference type="SUPFAM" id="SSF49998">
    <property type="entry name" value="Amine oxidase catalytic domain"/>
    <property type="match status" value="1"/>
</dbReference>
<comment type="caution">
    <text evidence="14">The sequence shown here is derived from an EMBL/GenBank/DDBJ whole genome shotgun (WGS) entry which is preliminary data.</text>
</comment>
<keyword evidence="11" id="KW-1133">Transmembrane helix</keyword>
<evidence type="ECO:0000256" key="8">
    <source>
        <dbReference type="PIRSR" id="PIRSR600269-51"/>
    </source>
</evidence>
<sequence length="789" mass="88466">MSGYQVLEDGGGTKARHSKESPGGTQTRRQQLAWAFLLLLGSAIFVIFYSTPRLSSKTLSDETVLSGGELRQCASGLPPAANPPATNNLWAPLSSGEIVEIIEWLEAPARGLNITRGDNAQLGDNMVFLVEAYRPSKASALRYLDNPTPNNLPSRYSRVTIHHGAELDPFIMDYLVGPLPISSVTKMKPLTEIYHRERIPFNARGYTAQVGIELVPLLSKIMTPLANVTKELFGNDTFMAVASGPMSFDGSFRRSWVAWRRSVPGPWLHPLNLFLYVDISGTDPSQWKLLKVVYNHQVFPTARSFKEAFYNGTLKREPPRPDQTKDTAWSARFRTGIQRDLDHLPGPRSVSFGGLRFRIDRAAQYVSWMGWGMYLGFNRDMGLSLWDVRFRDERILYELSPQEAIAQYAGNDPMQATTAWLDRYFGMGSAVRDMLPGYDCPHEAVYLPATTHTNMGIMTRERAICVFEHDTGRPITRHTGYVDGEFGAVNGYALVVRSISTVGNYDYLGSLHDHVINFKVDLDVGGLENSLLFTHTSQEEVEQPWFDEDWGQSVIQQKITREYIESEDDALLKFPVNFQGGYSFVNRDNTNSWGTPRGYAIHPGYSPIHNTVVGSKRLLNNANWARYNLAVSRRKDTEPSSSSMWNMNLPGSPMVDFHKFFDGENITQEDLVAWVNVGMHHLPQAEDSPNTRTNLAASSFFLTPLNYFDSDVSMESTNAILLTTPIKPGDPFTYDDYGVKPIHCVPPEIPPFEYTGLQALNLDGTPAAPASMAEMRNAAELYHRLEVEL</sequence>
<dbReference type="Proteomes" id="UP001212997">
    <property type="component" value="Unassembled WGS sequence"/>
</dbReference>
<evidence type="ECO:0000256" key="5">
    <source>
        <dbReference type="ARBA" id="ARBA00023002"/>
    </source>
</evidence>
<keyword evidence="5 9" id="KW-0560">Oxidoreductase</keyword>
<dbReference type="Gene3D" id="3.10.450.40">
    <property type="match status" value="2"/>
</dbReference>
<reference evidence="14" key="1">
    <citation type="submission" date="2022-07" db="EMBL/GenBank/DDBJ databases">
        <title>Genome Sequence of Physisporinus lineatus.</title>
        <authorList>
            <person name="Buettner E."/>
        </authorList>
    </citation>
    <scope>NUCLEOTIDE SEQUENCE</scope>
    <source>
        <strain evidence="14">VT162</strain>
    </source>
</reference>
<dbReference type="Pfam" id="PF09248">
    <property type="entry name" value="DUF1965"/>
    <property type="match status" value="1"/>
</dbReference>
<feature type="domain" description="DUF1965" evidence="13">
    <location>
        <begin position="268"/>
        <end position="320"/>
    </location>
</feature>
<evidence type="ECO:0000256" key="1">
    <source>
        <dbReference type="ARBA" id="ARBA00001935"/>
    </source>
</evidence>
<feature type="active site" description="Schiff-base intermediate with substrate; via topaquinone" evidence="7">
    <location>
        <position position="505"/>
    </location>
</feature>
<dbReference type="PANTHER" id="PTHR10638:SF20">
    <property type="entry name" value="AMINE OXIDASE"/>
    <property type="match status" value="1"/>
</dbReference>
<dbReference type="InterPro" id="IPR016182">
    <property type="entry name" value="Cu_amine_oxidase_N-reg"/>
</dbReference>
<dbReference type="GO" id="GO:0009308">
    <property type="term" value="P:amine metabolic process"/>
    <property type="evidence" value="ECO:0007669"/>
    <property type="project" value="UniProtKB-UniRule"/>
</dbReference>
<evidence type="ECO:0000256" key="6">
    <source>
        <dbReference type="ARBA" id="ARBA00023008"/>
    </source>
</evidence>
<comment type="PTM">
    <text evidence="8 9">Topaquinone (TPQ) is generated by copper-dependent autoxidation of a specific tyrosyl residue.</text>
</comment>
<feature type="modified residue" description="2',4',5'-topaquinone" evidence="8">
    <location>
        <position position="505"/>
    </location>
</feature>
<dbReference type="InterPro" id="IPR049948">
    <property type="entry name" value="Cu_Am_ox_TPQ-bd"/>
</dbReference>
<organism evidence="14 15">
    <name type="scientific">Meripilus lineatus</name>
    <dbReference type="NCBI Taxonomy" id="2056292"/>
    <lineage>
        <taxon>Eukaryota</taxon>
        <taxon>Fungi</taxon>
        <taxon>Dikarya</taxon>
        <taxon>Basidiomycota</taxon>
        <taxon>Agaricomycotina</taxon>
        <taxon>Agaricomycetes</taxon>
        <taxon>Polyporales</taxon>
        <taxon>Meripilaceae</taxon>
        <taxon>Meripilus</taxon>
    </lineage>
</organism>
<comment type="similarity">
    <text evidence="2 9">Belongs to the copper/topaquinone oxidase family.</text>
</comment>
<keyword evidence="3 9" id="KW-0479">Metal-binding</keyword>
<comment type="cofactor">
    <cofactor evidence="9">
        <name>Cu cation</name>
        <dbReference type="ChEBI" id="CHEBI:23378"/>
    </cofactor>
    <text evidence="9">Contains 1 topaquinone per subunit.</text>
</comment>
<dbReference type="GO" id="GO:0008131">
    <property type="term" value="F:primary methylamine oxidase activity"/>
    <property type="evidence" value="ECO:0007669"/>
    <property type="project" value="InterPro"/>
</dbReference>
<feature type="domain" description="Copper amine oxidase catalytic" evidence="12">
    <location>
        <begin position="348"/>
        <end position="508"/>
    </location>
</feature>
<dbReference type="EC" id="1.4.3.-" evidence="9"/>
<keyword evidence="11" id="KW-0472">Membrane</keyword>
<dbReference type="PANTHER" id="PTHR10638">
    <property type="entry name" value="COPPER AMINE OXIDASE"/>
    <property type="match status" value="1"/>
</dbReference>
<comment type="cofactor">
    <cofactor evidence="1">
        <name>Cu cation</name>
        <dbReference type="ChEBI" id="CHEBI:23378"/>
    </cofactor>
</comment>
<feature type="region of interest" description="Disordered" evidence="10">
    <location>
        <begin position="1"/>
        <end position="26"/>
    </location>
</feature>
<evidence type="ECO:0000256" key="10">
    <source>
        <dbReference type="SAM" id="MobiDB-lite"/>
    </source>
</evidence>
<keyword evidence="6 9" id="KW-0186">Copper</keyword>
<feature type="active site" description="Proton acceptor" evidence="7">
    <location>
        <position position="422"/>
    </location>
</feature>
<proteinExistence type="inferred from homology"/>
<feature type="transmembrane region" description="Helical" evidence="11">
    <location>
        <begin position="32"/>
        <end position="50"/>
    </location>
</feature>
<dbReference type="AlphaFoldDB" id="A0AAD5YNV8"/>
<accession>A0AAD5YNV8</accession>
<keyword evidence="15" id="KW-1185">Reference proteome</keyword>
<dbReference type="SUPFAM" id="SSF54416">
    <property type="entry name" value="Amine oxidase N-terminal region"/>
    <property type="match status" value="2"/>
</dbReference>
<keyword evidence="11" id="KW-0812">Transmembrane</keyword>
<keyword evidence="4 7" id="KW-0801">TPQ</keyword>
<dbReference type="GO" id="GO:0005507">
    <property type="term" value="F:copper ion binding"/>
    <property type="evidence" value="ECO:0007669"/>
    <property type="project" value="InterPro"/>
</dbReference>
<evidence type="ECO:0000256" key="7">
    <source>
        <dbReference type="PIRSR" id="PIRSR600269-50"/>
    </source>
</evidence>
<evidence type="ECO:0000259" key="12">
    <source>
        <dbReference type="Pfam" id="PF01179"/>
    </source>
</evidence>
<dbReference type="Pfam" id="PF01179">
    <property type="entry name" value="Cu_amine_oxid"/>
    <property type="match status" value="1"/>
</dbReference>
<evidence type="ECO:0000313" key="14">
    <source>
        <dbReference type="EMBL" id="KAJ3491761.1"/>
    </source>
</evidence>
<gene>
    <name evidence="14" type="ORF">NLI96_g455</name>
</gene>
<name>A0AAD5YNV8_9APHY</name>
<dbReference type="InterPro" id="IPR000269">
    <property type="entry name" value="Cu_amine_oxidase"/>
</dbReference>
<dbReference type="InterPro" id="IPR015798">
    <property type="entry name" value="Cu_amine_oxidase_C"/>
</dbReference>
<evidence type="ECO:0000256" key="9">
    <source>
        <dbReference type="RuleBase" id="RU000672"/>
    </source>
</evidence>
<dbReference type="PROSITE" id="PS01164">
    <property type="entry name" value="COPPER_AMINE_OXID_1"/>
    <property type="match status" value="1"/>
</dbReference>
<evidence type="ECO:0000256" key="3">
    <source>
        <dbReference type="ARBA" id="ARBA00022723"/>
    </source>
</evidence>
<dbReference type="GO" id="GO:0048038">
    <property type="term" value="F:quinone binding"/>
    <property type="evidence" value="ECO:0007669"/>
    <property type="project" value="InterPro"/>
</dbReference>